<dbReference type="EMBL" id="NMUH01001778">
    <property type="protein sequence ID" value="MQL95289.1"/>
    <property type="molecule type" value="Genomic_DNA"/>
</dbReference>
<proteinExistence type="predicted"/>
<dbReference type="AlphaFoldDB" id="A0A843VVT9"/>
<reference evidence="2" key="1">
    <citation type="submission" date="2017-07" db="EMBL/GenBank/DDBJ databases">
        <title>Taro Niue Genome Assembly and Annotation.</title>
        <authorList>
            <person name="Atibalentja N."/>
            <person name="Keating K."/>
            <person name="Fields C.J."/>
        </authorList>
    </citation>
    <scope>NUCLEOTIDE SEQUENCE</scope>
    <source>
        <strain evidence="2">Niue_2</strain>
        <tissue evidence="2">Leaf</tissue>
    </source>
</reference>
<evidence type="ECO:0000313" key="2">
    <source>
        <dbReference type="EMBL" id="MQL95289.1"/>
    </source>
</evidence>
<evidence type="ECO:0000313" key="3">
    <source>
        <dbReference type="Proteomes" id="UP000652761"/>
    </source>
</evidence>
<feature type="non-terminal residue" evidence="2">
    <location>
        <position position="1"/>
    </location>
</feature>
<organism evidence="2 3">
    <name type="scientific">Colocasia esculenta</name>
    <name type="common">Wild taro</name>
    <name type="synonym">Arum esculentum</name>
    <dbReference type="NCBI Taxonomy" id="4460"/>
    <lineage>
        <taxon>Eukaryota</taxon>
        <taxon>Viridiplantae</taxon>
        <taxon>Streptophyta</taxon>
        <taxon>Embryophyta</taxon>
        <taxon>Tracheophyta</taxon>
        <taxon>Spermatophyta</taxon>
        <taxon>Magnoliopsida</taxon>
        <taxon>Liliopsida</taxon>
        <taxon>Araceae</taxon>
        <taxon>Aroideae</taxon>
        <taxon>Colocasieae</taxon>
        <taxon>Colocasia</taxon>
    </lineage>
</organism>
<dbReference type="Gene3D" id="2.40.70.10">
    <property type="entry name" value="Acid Proteases"/>
    <property type="match status" value="1"/>
</dbReference>
<feature type="compositionally biased region" description="Pro residues" evidence="1">
    <location>
        <begin position="155"/>
        <end position="165"/>
    </location>
</feature>
<sequence>LPSSPCRPRHWSSVLAIPALGPSHWRHLLPALLVKGELRGQSVAAGCSRVCPPYVVVYGSGLTGGLLLSETMDVSERLGGDVLDFVVGCSIFSTHQPPAGVAGLASLPLQLGLRRLSYCLISRIYDDQEGAMGDVVLEGAVESSQNGLSFTSSGTPPPPPAPPSPSTTTLVFAGSQLTGPSTTFTYMEPRVFEPVAWAVAAATAGRYNRSEALEQLTGLRPCFRLAGAGNRLLQLTFHWKGRAKMKFKGIFDFRSKKLT</sequence>
<dbReference type="InterPro" id="IPR021109">
    <property type="entry name" value="Peptidase_aspartic_dom_sf"/>
</dbReference>
<gene>
    <name evidence="2" type="ORF">Taro_027952</name>
</gene>
<dbReference type="Proteomes" id="UP000652761">
    <property type="component" value="Unassembled WGS sequence"/>
</dbReference>
<keyword evidence="3" id="KW-1185">Reference proteome</keyword>
<name>A0A843VVT9_COLES</name>
<evidence type="ECO:0000256" key="1">
    <source>
        <dbReference type="SAM" id="MobiDB-lite"/>
    </source>
</evidence>
<accession>A0A843VVT9</accession>
<dbReference type="SUPFAM" id="SSF50630">
    <property type="entry name" value="Acid proteases"/>
    <property type="match status" value="1"/>
</dbReference>
<comment type="caution">
    <text evidence="2">The sequence shown here is derived from an EMBL/GenBank/DDBJ whole genome shotgun (WGS) entry which is preliminary data.</text>
</comment>
<dbReference type="OrthoDB" id="2747330at2759"/>
<protein>
    <submittedName>
        <fullName evidence="2">Uncharacterized protein</fullName>
    </submittedName>
</protein>
<feature type="region of interest" description="Disordered" evidence="1">
    <location>
        <begin position="146"/>
        <end position="167"/>
    </location>
</feature>